<evidence type="ECO:0000313" key="1">
    <source>
        <dbReference type="EMBL" id="SNY99460.1"/>
    </source>
</evidence>
<evidence type="ECO:0000313" key="2">
    <source>
        <dbReference type="Proteomes" id="UP000219048"/>
    </source>
</evidence>
<sequence>MPDQNTYQLRSSTRWLLSVTFLLSFFSFSGDAGLSSVRLTNNPIELVSVSKSEINKRTTDYKNAASRSNASNICNFSKSCELCSLRAYNQLEKVKFNSYANQIYTVVFASLLYQVTRIQQNSKEYPSLINLG</sequence>
<gene>
    <name evidence="1" type="ORF">SAMN06265377_1266</name>
</gene>
<organism evidence="1 2">
    <name type="scientific">Flagellimonas pacifica</name>
    <dbReference type="NCBI Taxonomy" id="1247520"/>
    <lineage>
        <taxon>Bacteria</taxon>
        <taxon>Pseudomonadati</taxon>
        <taxon>Bacteroidota</taxon>
        <taxon>Flavobacteriia</taxon>
        <taxon>Flavobacteriales</taxon>
        <taxon>Flavobacteriaceae</taxon>
        <taxon>Flagellimonas</taxon>
    </lineage>
</organism>
<accession>A0A285MQL3</accession>
<protein>
    <submittedName>
        <fullName evidence="1">Uncharacterized protein</fullName>
    </submittedName>
</protein>
<proteinExistence type="predicted"/>
<dbReference type="EMBL" id="OBEH01000002">
    <property type="protein sequence ID" value="SNY99460.1"/>
    <property type="molecule type" value="Genomic_DNA"/>
</dbReference>
<reference evidence="2" key="1">
    <citation type="submission" date="2017-09" db="EMBL/GenBank/DDBJ databases">
        <authorList>
            <person name="Varghese N."/>
            <person name="Submissions S."/>
        </authorList>
    </citation>
    <scope>NUCLEOTIDE SEQUENCE [LARGE SCALE GENOMIC DNA]</scope>
    <source>
        <strain evidence="2">DSM 25885</strain>
    </source>
</reference>
<dbReference type="RefSeq" id="WP_097044957.1">
    <property type="nucleotide sequence ID" value="NZ_OBEH01000002.1"/>
</dbReference>
<keyword evidence="2" id="KW-1185">Reference proteome</keyword>
<dbReference type="AlphaFoldDB" id="A0A285MQL3"/>
<name>A0A285MQL3_9FLAO</name>
<dbReference type="Proteomes" id="UP000219048">
    <property type="component" value="Unassembled WGS sequence"/>
</dbReference>